<dbReference type="EMBL" id="LR901364">
    <property type="protein sequence ID" value="CAD7248443.1"/>
    <property type="molecule type" value="Genomic_DNA"/>
</dbReference>
<dbReference type="Proteomes" id="UP000677054">
    <property type="component" value="Unassembled WGS sequence"/>
</dbReference>
<dbReference type="EMBL" id="CAJPEV010001847">
    <property type="protein sequence ID" value="CAG0894585.1"/>
    <property type="molecule type" value="Genomic_DNA"/>
</dbReference>
<evidence type="ECO:0000313" key="1">
    <source>
        <dbReference type="EMBL" id="CAD7248443.1"/>
    </source>
</evidence>
<reference evidence="1" key="1">
    <citation type="submission" date="2020-11" db="EMBL/GenBank/DDBJ databases">
        <authorList>
            <person name="Tran Van P."/>
        </authorList>
    </citation>
    <scope>NUCLEOTIDE SEQUENCE</scope>
</reference>
<evidence type="ECO:0000313" key="2">
    <source>
        <dbReference type="Proteomes" id="UP000677054"/>
    </source>
</evidence>
<name>A0A7R8XDC6_9CRUS</name>
<keyword evidence="2" id="KW-1185">Reference proteome</keyword>
<sequence>MRTGIFKDRNILIDMNLFLDNLAEKDLISKAEEMNLREQEYSKKIDDVFLILFQRNPKPTLKRVLKILKKMDRQDIIAKLKEAFGGGRGWMCARIYVYSIISRMALIEAAPPTSCSKA</sequence>
<accession>A0A7R8XDC6</accession>
<gene>
    <name evidence="1" type="ORF">DSTB1V02_LOCUS8256</name>
</gene>
<organism evidence="1">
    <name type="scientific">Darwinula stevensoni</name>
    <dbReference type="NCBI Taxonomy" id="69355"/>
    <lineage>
        <taxon>Eukaryota</taxon>
        <taxon>Metazoa</taxon>
        <taxon>Ecdysozoa</taxon>
        <taxon>Arthropoda</taxon>
        <taxon>Crustacea</taxon>
        <taxon>Oligostraca</taxon>
        <taxon>Ostracoda</taxon>
        <taxon>Podocopa</taxon>
        <taxon>Podocopida</taxon>
        <taxon>Darwinulocopina</taxon>
        <taxon>Darwinuloidea</taxon>
        <taxon>Darwinulidae</taxon>
        <taxon>Darwinula</taxon>
    </lineage>
</organism>
<protein>
    <submittedName>
        <fullName evidence="1">Uncharacterized protein</fullName>
    </submittedName>
</protein>
<dbReference type="InterPro" id="IPR011029">
    <property type="entry name" value="DEATH-like_dom_sf"/>
</dbReference>
<dbReference type="Gene3D" id="1.10.533.10">
    <property type="entry name" value="Death Domain, Fas"/>
    <property type="match status" value="1"/>
</dbReference>
<dbReference type="AlphaFoldDB" id="A0A7R8XDC6"/>
<proteinExistence type="predicted"/>